<feature type="compositionally biased region" description="Gly residues" evidence="1">
    <location>
        <begin position="31"/>
        <end position="42"/>
    </location>
</feature>
<sequence length="282" mass="26868">DRLGPERAAARARGVPAPADPPVGGRRRGQHAGGGRGRGGGAGRLAGLAAGAGDVLLLGGGAGRVPGGAGRVLAQRADLRGRRGAGARGRAGGGGAAHAARAGVLPGAAAGRGVHGPVPRAAADPGHPAARLRGAGAAAGWGAGRRGGVGHRGAGADLRRVRRRGDPGRHRVGAPQPGRRGPLARALARAVAAVRGAAAGAAPGGAAAAQRRGQPAEGLRAHLGARGDRRGPGGADRDVVLVQLHPLPGGGGAVPAADDPDGPGDRLDQHAGAAPAVGGCPV</sequence>
<evidence type="ECO:0000256" key="1">
    <source>
        <dbReference type="SAM" id="MobiDB-lite"/>
    </source>
</evidence>
<feature type="region of interest" description="Disordered" evidence="1">
    <location>
        <begin position="247"/>
        <end position="282"/>
    </location>
</feature>
<feature type="region of interest" description="Disordered" evidence="1">
    <location>
        <begin position="1"/>
        <end position="42"/>
    </location>
</feature>
<reference evidence="2" key="1">
    <citation type="submission" date="2020-02" db="EMBL/GenBank/DDBJ databases">
        <authorList>
            <person name="Meier V. D."/>
        </authorList>
    </citation>
    <scope>NUCLEOTIDE SEQUENCE</scope>
    <source>
        <strain evidence="2">AVDCRST_MAG41</strain>
    </source>
</reference>
<feature type="non-terminal residue" evidence="2">
    <location>
        <position position="1"/>
    </location>
</feature>
<gene>
    <name evidence="2" type="ORF">AVDCRST_MAG41-3915</name>
</gene>
<organism evidence="2">
    <name type="scientific">uncultured Mycobacteriales bacterium</name>
    <dbReference type="NCBI Taxonomy" id="581187"/>
    <lineage>
        <taxon>Bacteria</taxon>
        <taxon>Bacillati</taxon>
        <taxon>Actinomycetota</taxon>
        <taxon>Actinomycetes</taxon>
        <taxon>Mycobacteriales</taxon>
        <taxon>environmental samples</taxon>
    </lineage>
</organism>
<name>A0A6J4JR88_9ACTN</name>
<feature type="compositionally biased region" description="Gly residues" evidence="1">
    <location>
        <begin position="140"/>
        <end position="153"/>
    </location>
</feature>
<evidence type="ECO:0000313" key="2">
    <source>
        <dbReference type="EMBL" id="CAA9285059.1"/>
    </source>
</evidence>
<proteinExistence type="predicted"/>
<feature type="region of interest" description="Disordered" evidence="1">
    <location>
        <begin position="140"/>
        <end position="183"/>
    </location>
</feature>
<dbReference type="EMBL" id="CADCTP010000363">
    <property type="protein sequence ID" value="CAA9285059.1"/>
    <property type="molecule type" value="Genomic_DNA"/>
</dbReference>
<dbReference type="AlphaFoldDB" id="A0A6J4JR88"/>
<protein>
    <submittedName>
        <fullName evidence="2">ABC transporter, permease protein (Cluster 3, basic aa/glutamine/opines)</fullName>
    </submittedName>
</protein>
<accession>A0A6J4JR88</accession>
<feature type="compositionally biased region" description="Low complexity" evidence="1">
    <location>
        <begin position="271"/>
        <end position="282"/>
    </location>
</feature>
<feature type="non-terminal residue" evidence="2">
    <location>
        <position position="282"/>
    </location>
</feature>